<feature type="transmembrane region" description="Helical" evidence="2">
    <location>
        <begin position="6"/>
        <end position="28"/>
    </location>
</feature>
<gene>
    <name evidence="3" type="ORF">HRbin17_02290</name>
</gene>
<organism evidence="3 4">
    <name type="scientific">Candidatus Fervidibacter japonicus</name>
    <dbReference type="NCBI Taxonomy" id="2035412"/>
    <lineage>
        <taxon>Bacteria</taxon>
        <taxon>Candidatus Fervidibacterota</taxon>
        <taxon>Candidatus Fervidibacter</taxon>
    </lineage>
</organism>
<protein>
    <submittedName>
        <fullName evidence="3">Uncharacterized protein</fullName>
    </submittedName>
</protein>
<keyword evidence="2" id="KW-0812">Transmembrane</keyword>
<sequence>MKMPWWVVPIIGVIVAAIASGAVFYFLIRPQQDRIRQLEENIRQQEATIAQRQQAQQDLAKAKQEAQQARERWRQIRSELVLLRLPDPTDPAAVWAAGIAFQQESQGFFERDLRKFLAELATRHDLDLSYASIPQYMLASLQMPTPQPNGFFRWGQMTLQVDGRFGNILRFMEELPRFTRPIVVQVPQFQLLPNGKVRATIPIEIYALVETPIERLIMEGKEVPPDLMQRFQQLLGPTPTGQPTTMLGPEGEAVGAPEAVGGPGAAPMGVHGGAPME</sequence>
<proteinExistence type="predicted"/>
<feature type="coiled-coil region" evidence="1">
    <location>
        <begin position="28"/>
        <end position="79"/>
    </location>
</feature>
<keyword evidence="1" id="KW-0175">Coiled coil</keyword>
<evidence type="ECO:0000256" key="1">
    <source>
        <dbReference type="SAM" id="Coils"/>
    </source>
</evidence>
<dbReference type="Proteomes" id="UP000236173">
    <property type="component" value="Unassembled WGS sequence"/>
</dbReference>
<keyword evidence="2" id="KW-1133">Transmembrane helix</keyword>
<name>A0A2H5XEZ7_9BACT</name>
<dbReference type="AlphaFoldDB" id="A0A2H5XEZ7"/>
<evidence type="ECO:0000256" key="2">
    <source>
        <dbReference type="SAM" id="Phobius"/>
    </source>
</evidence>
<evidence type="ECO:0000313" key="3">
    <source>
        <dbReference type="EMBL" id="GBC99759.1"/>
    </source>
</evidence>
<accession>A0A2H5XEZ7</accession>
<dbReference type="EMBL" id="BEHT01000037">
    <property type="protein sequence ID" value="GBC99759.1"/>
    <property type="molecule type" value="Genomic_DNA"/>
</dbReference>
<evidence type="ECO:0000313" key="4">
    <source>
        <dbReference type="Proteomes" id="UP000236173"/>
    </source>
</evidence>
<keyword evidence="2" id="KW-0472">Membrane</keyword>
<reference evidence="4" key="1">
    <citation type="submission" date="2017-09" db="EMBL/GenBank/DDBJ databases">
        <title>Metaegenomics of thermophilic ammonia-oxidizing enrichment culture.</title>
        <authorList>
            <person name="Kato S."/>
            <person name="Suzuki K."/>
        </authorList>
    </citation>
    <scope>NUCLEOTIDE SEQUENCE [LARGE SCALE GENOMIC DNA]</scope>
</reference>
<comment type="caution">
    <text evidence="3">The sequence shown here is derived from an EMBL/GenBank/DDBJ whole genome shotgun (WGS) entry which is preliminary data.</text>
</comment>